<dbReference type="RefSeq" id="WP_211630996.1">
    <property type="nucleotide sequence ID" value="NZ_CP073100.1"/>
</dbReference>
<feature type="domain" description="RlpA-like protein double-psi beta-barrel" evidence="5">
    <location>
        <begin position="72"/>
        <end position="164"/>
    </location>
</feature>
<keyword evidence="2 3" id="KW-0961">Cell wall biogenesis/degradation</keyword>
<dbReference type="CDD" id="cd22268">
    <property type="entry name" value="DPBB_RlpA-like"/>
    <property type="match status" value="1"/>
</dbReference>
<evidence type="ECO:0000256" key="2">
    <source>
        <dbReference type="ARBA" id="ARBA00023316"/>
    </source>
</evidence>
<organism evidence="6 7">
    <name type="scientific">Luteolibacter ambystomatis</name>
    <dbReference type="NCBI Taxonomy" id="2824561"/>
    <lineage>
        <taxon>Bacteria</taxon>
        <taxon>Pseudomonadati</taxon>
        <taxon>Verrucomicrobiota</taxon>
        <taxon>Verrucomicrobiia</taxon>
        <taxon>Verrucomicrobiales</taxon>
        <taxon>Verrucomicrobiaceae</taxon>
        <taxon>Luteolibacter</taxon>
    </lineage>
</organism>
<evidence type="ECO:0000256" key="4">
    <source>
        <dbReference type="RuleBase" id="RU003495"/>
    </source>
</evidence>
<dbReference type="PANTHER" id="PTHR34183">
    <property type="entry name" value="ENDOLYTIC PEPTIDOGLYCAN TRANSGLYCOSYLASE RLPA"/>
    <property type="match status" value="1"/>
</dbReference>
<dbReference type="KEGG" id="lamb:KBB96_18600"/>
<dbReference type="AlphaFoldDB" id="A0A975G8P0"/>
<proteinExistence type="inferred from homology"/>
<evidence type="ECO:0000256" key="1">
    <source>
        <dbReference type="ARBA" id="ARBA00023239"/>
    </source>
</evidence>
<protein>
    <recommendedName>
        <fullName evidence="3">Probable endolytic peptidoglycan transglycosylase RlpA</fullName>
        <ecNumber evidence="3">4.2.2.-</ecNumber>
    </recommendedName>
</protein>
<dbReference type="Pfam" id="PF03330">
    <property type="entry name" value="DPBB_1"/>
    <property type="match status" value="1"/>
</dbReference>
<dbReference type="InterPro" id="IPR034718">
    <property type="entry name" value="RlpA"/>
</dbReference>
<dbReference type="PANTHER" id="PTHR34183:SF1">
    <property type="entry name" value="ENDOLYTIC PEPTIDOGLYCAN TRANSGLYCOSYLASE RLPA"/>
    <property type="match status" value="1"/>
</dbReference>
<evidence type="ECO:0000313" key="7">
    <source>
        <dbReference type="Proteomes" id="UP000676169"/>
    </source>
</evidence>
<sequence>MSTSRQACSNPRPDPRTGWRLAPLFLLLALTALLFPSCAYPGGYRGYQTRGYTTRGEYYQPMSVEEALNYQESGVASWYDESSFLGLKRGTTSLGEKVMPWHLIGAHKTLPLPCMVRVTNLQNGRKVKLRINDRGPFIAGRLLDVSPRAARKLGFSEKGLTRVHVEVLSVGDGSYERKRSRKWFFGLL</sequence>
<gene>
    <name evidence="3" type="primary">rlpA</name>
    <name evidence="6" type="ORF">KBB96_18600</name>
</gene>
<dbReference type="Proteomes" id="UP000676169">
    <property type="component" value="Chromosome"/>
</dbReference>
<dbReference type="NCBIfam" id="TIGR00413">
    <property type="entry name" value="rlpA"/>
    <property type="match status" value="1"/>
</dbReference>
<keyword evidence="1 3" id="KW-0456">Lyase</keyword>
<evidence type="ECO:0000256" key="3">
    <source>
        <dbReference type="HAMAP-Rule" id="MF_02071"/>
    </source>
</evidence>
<dbReference type="Gene3D" id="2.40.40.10">
    <property type="entry name" value="RlpA-like domain"/>
    <property type="match status" value="1"/>
</dbReference>
<evidence type="ECO:0000259" key="5">
    <source>
        <dbReference type="Pfam" id="PF03330"/>
    </source>
</evidence>
<dbReference type="GO" id="GO:0000270">
    <property type="term" value="P:peptidoglycan metabolic process"/>
    <property type="evidence" value="ECO:0007669"/>
    <property type="project" value="UniProtKB-UniRule"/>
</dbReference>
<dbReference type="SUPFAM" id="SSF50685">
    <property type="entry name" value="Barwin-like endoglucanases"/>
    <property type="match status" value="1"/>
</dbReference>
<comment type="function">
    <text evidence="3">Lytic transglycosylase with a strong preference for naked glycan strands that lack stem peptides.</text>
</comment>
<dbReference type="InterPro" id="IPR012997">
    <property type="entry name" value="RplA"/>
</dbReference>
<keyword evidence="7" id="KW-1185">Reference proteome</keyword>
<reference evidence="6" key="1">
    <citation type="submission" date="2021-04" db="EMBL/GenBank/DDBJ databases">
        <title>Luteolibacter sp. 32A isolated from the skin of an Anderson's salamander (Ambystoma andersonii).</title>
        <authorList>
            <person name="Spergser J."/>
            <person name="Busse H.-J."/>
        </authorList>
    </citation>
    <scope>NUCLEOTIDE SEQUENCE</scope>
    <source>
        <strain evidence="6">32A</strain>
    </source>
</reference>
<name>A0A975G8P0_9BACT</name>
<dbReference type="EC" id="4.2.2.-" evidence="3"/>
<dbReference type="GO" id="GO:0071555">
    <property type="term" value="P:cell wall organization"/>
    <property type="evidence" value="ECO:0007669"/>
    <property type="project" value="UniProtKB-KW"/>
</dbReference>
<accession>A0A975G8P0</accession>
<dbReference type="EMBL" id="CP073100">
    <property type="protein sequence ID" value="QUE50857.1"/>
    <property type="molecule type" value="Genomic_DNA"/>
</dbReference>
<dbReference type="InterPro" id="IPR036908">
    <property type="entry name" value="RlpA-like_sf"/>
</dbReference>
<dbReference type="GO" id="GO:0008932">
    <property type="term" value="F:lytic endotransglycosylase activity"/>
    <property type="evidence" value="ECO:0007669"/>
    <property type="project" value="UniProtKB-UniRule"/>
</dbReference>
<dbReference type="InterPro" id="IPR009009">
    <property type="entry name" value="RlpA-like_DPBB"/>
</dbReference>
<dbReference type="HAMAP" id="MF_02071">
    <property type="entry name" value="RlpA"/>
    <property type="match status" value="1"/>
</dbReference>
<comment type="similarity">
    <text evidence="3 4">Belongs to the RlpA family.</text>
</comment>
<evidence type="ECO:0000313" key="6">
    <source>
        <dbReference type="EMBL" id="QUE50857.1"/>
    </source>
</evidence>